<dbReference type="EMBL" id="JARXVH010000001">
    <property type="protein sequence ID" value="MDH6212967.1"/>
    <property type="molecule type" value="Genomic_DNA"/>
</dbReference>
<dbReference type="SUPFAM" id="SSF46689">
    <property type="entry name" value="Homeodomain-like"/>
    <property type="match status" value="1"/>
</dbReference>
<evidence type="ECO:0000313" key="3">
    <source>
        <dbReference type="EMBL" id="MDH6212967.1"/>
    </source>
</evidence>
<evidence type="ECO:0000259" key="2">
    <source>
        <dbReference type="PROSITE" id="PS50994"/>
    </source>
</evidence>
<feature type="region of interest" description="Disordered" evidence="1">
    <location>
        <begin position="203"/>
        <end position="222"/>
    </location>
</feature>
<dbReference type="NCBIfam" id="NF033545">
    <property type="entry name" value="transpos_IS630"/>
    <property type="match status" value="1"/>
</dbReference>
<evidence type="ECO:0000313" key="4">
    <source>
        <dbReference type="Proteomes" id="UP001160499"/>
    </source>
</evidence>
<evidence type="ECO:0000256" key="1">
    <source>
        <dbReference type="SAM" id="MobiDB-lite"/>
    </source>
</evidence>
<protein>
    <submittedName>
        <fullName evidence="3">Transposase</fullName>
    </submittedName>
</protein>
<dbReference type="InterPro" id="IPR036388">
    <property type="entry name" value="WH-like_DNA-bd_sf"/>
</dbReference>
<comment type="caution">
    <text evidence="3">The sequence shown here is derived from an EMBL/GenBank/DDBJ whole genome shotgun (WGS) entry which is preliminary data.</text>
</comment>
<dbReference type="InterPro" id="IPR001584">
    <property type="entry name" value="Integrase_cat-core"/>
</dbReference>
<sequence length="367" mass="40329">MIITLVGAGEGVAGMGEAVVVEVDETVRERLVRTAVSSKAQVRAVLRARIVLAAAEGLSNRAVARELAVSVNTVRKWRGRFAAKGLEGLKDAARSGRPKTFGPLVRVAVVAAATSAPPHPEATWSHRTIAARVASTVSATISASQVGRILADLDLKPHRIRSWLTRRDTPDFWDHVADVCNLYRDPPEGAVVLSIDEKTAIAARSRRHPGRPAGPGEPAREEFEYRRHGTASLVAALDVRTGEVLTEIIARNDAVTFTAFLDRLDTVIAPGQDIHVVLDNGSSHTAKHTKKWLADHPRWTVHWTPPHASWLNQIELFFSVLTRRVLRHGDFSSRDDLIEKLESYVIGRNETAKPYKWTYDGSPLKTS</sequence>
<dbReference type="InterPro" id="IPR036397">
    <property type="entry name" value="RNaseH_sf"/>
</dbReference>
<reference evidence="3 4" key="1">
    <citation type="submission" date="2023-04" db="EMBL/GenBank/DDBJ databases">
        <title>Forest soil microbial communities from Buena Vista Peninsula, Colon Province, Panama.</title>
        <authorList>
            <person name="Bouskill N."/>
        </authorList>
    </citation>
    <scope>NUCLEOTIDE SEQUENCE [LARGE SCALE GENOMIC DNA]</scope>
    <source>
        <strain evidence="3 4">GGS1</strain>
    </source>
</reference>
<feature type="domain" description="Integrase catalytic" evidence="2">
    <location>
        <begin position="211"/>
        <end position="367"/>
    </location>
</feature>
<keyword evidence="4" id="KW-1185">Reference proteome</keyword>
<dbReference type="InterPro" id="IPR038717">
    <property type="entry name" value="Tc1-like_DDE_dom"/>
</dbReference>
<dbReference type="Gene3D" id="1.10.10.10">
    <property type="entry name" value="Winged helix-like DNA-binding domain superfamily/Winged helix DNA-binding domain"/>
    <property type="match status" value="1"/>
</dbReference>
<gene>
    <name evidence="3" type="ORF">M2283_000246</name>
</gene>
<dbReference type="RefSeq" id="WP_280874012.1">
    <property type="nucleotide sequence ID" value="NZ_JARXVH010000001.1"/>
</dbReference>
<organism evidence="3 4">
    <name type="scientific">Streptomyces pseudovenezuelae</name>
    <dbReference type="NCBI Taxonomy" id="67350"/>
    <lineage>
        <taxon>Bacteria</taxon>
        <taxon>Bacillati</taxon>
        <taxon>Actinomycetota</taxon>
        <taxon>Actinomycetes</taxon>
        <taxon>Kitasatosporales</taxon>
        <taxon>Streptomycetaceae</taxon>
        <taxon>Streptomyces</taxon>
        <taxon>Streptomyces aurantiacus group</taxon>
    </lineage>
</organism>
<accession>A0ABT6L9L3</accession>
<name>A0ABT6L9L3_9ACTN</name>
<dbReference type="Proteomes" id="UP001160499">
    <property type="component" value="Unassembled WGS sequence"/>
</dbReference>
<dbReference type="InterPro" id="IPR047655">
    <property type="entry name" value="Transpos_IS630-like"/>
</dbReference>
<dbReference type="Pfam" id="PF13358">
    <property type="entry name" value="DDE_3"/>
    <property type="match status" value="1"/>
</dbReference>
<dbReference type="Pfam" id="PF13565">
    <property type="entry name" value="HTH_32"/>
    <property type="match status" value="1"/>
</dbReference>
<dbReference type="InterPro" id="IPR009057">
    <property type="entry name" value="Homeodomain-like_sf"/>
</dbReference>
<dbReference type="PROSITE" id="PS50994">
    <property type="entry name" value="INTEGRASE"/>
    <property type="match status" value="1"/>
</dbReference>
<dbReference type="Gene3D" id="3.30.420.10">
    <property type="entry name" value="Ribonuclease H-like superfamily/Ribonuclease H"/>
    <property type="match status" value="1"/>
</dbReference>
<proteinExistence type="predicted"/>
<dbReference type="SUPFAM" id="SSF53098">
    <property type="entry name" value="Ribonuclease H-like"/>
    <property type="match status" value="1"/>
</dbReference>
<dbReference type="InterPro" id="IPR012337">
    <property type="entry name" value="RNaseH-like_sf"/>
</dbReference>